<dbReference type="InterPro" id="IPR050765">
    <property type="entry name" value="Riboflavin_Biosynth_HTPR"/>
</dbReference>
<evidence type="ECO:0000313" key="2">
    <source>
        <dbReference type="EMBL" id="TGK00753.1"/>
    </source>
</evidence>
<dbReference type="PANTHER" id="PTHR38011:SF11">
    <property type="entry name" value="2,5-DIAMINO-6-RIBOSYLAMINO-4(3H)-PYRIMIDINONE 5'-PHOSPHATE REDUCTASE"/>
    <property type="match status" value="1"/>
</dbReference>
<protein>
    <submittedName>
        <fullName evidence="2">Dihydrofolate reductase</fullName>
    </submittedName>
</protein>
<dbReference type="GO" id="GO:0008703">
    <property type="term" value="F:5-amino-6-(5-phosphoribosylamino)uracil reductase activity"/>
    <property type="evidence" value="ECO:0007669"/>
    <property type="project" value="InterPro"/>
</dbReference>
<organism evidence="2 3">
    <name type="scientific">Leptospira semungkisensis</name>
    <dbReference type="NCBI Taxonomy" id="2484985"/>
    <lineage>
        <taxon>Bacteria</taxon>
        <taxon>Pseudomonadati</taxon>
        <taxon>Spirochaetota</taxon>
        <taxon>Spirochaetia</taxon>
        <taxon>Leptospirales</taxon>
        <taxon>Leptospiraceae</taxon>
        <taxon>Leptospira</taxon>
    </lineage>
</organism>
<dbReference type="Proteomes" id="UP000297453">
    <property type="component" value="Unassembled WGS sequence"/>
</dbReference>
<comment type="caution">
    <text evidence="2">The sequence shown here is derived from an EMBL/GenBank/DDBJ whole genome shotgun (WGS) entry which is preliminary data.</text>
</comment>
<dbReference type="AlphaFoldDB" id="A0A4R9FQH4"/>
<keyword evidence="3" id="KW-1185">Reference proteome</keyword>
<dbReference type="Pfam" id="PF01872">
    <property type="entry name" value="RibD_C"/>
    <property type="match status" value="1"/>
</dbReference>
<feature type="domain" description="Bacterial bifunctional deaminase-reductase C-terminal" evidence="1">
    <location>
        <begin position="4"/>
        <end position="179"/>
    </location>
</feature>
<dbReference type="Gene3D" id="3.40.430.10">
    <property type="entry name" value="Dihydrofolate Reductase, subunit A"/>
    <property type="match status" value="1"/>
</dbReference>
<proteinExistence type="predicted"/>
<dbReference type="OrthoDB" id="195113at2"/>
<dbReference type="EMBL" id="RQEP01000018">
    <property type="protein sequence ID" value="TGK00753.1"/>
    <property type="molecule type" value="Genomic_DNA"/>
</dbReference>
<dbReference type="InterPro" id="IPR024072">
    <property type="entry name" value="DHFR-like_dom_sf"/>
</dbReference>
<name>A0A4R9FQH4_9LEPT</name>
<dbReference type="RefSeq" id="WP_135588557.1">
    <property type="nucleotide sequence ID" value="NZ_RQEP01000018.1"/>
</dbReference>
<dbReference type="PANTHER" id="PTHR38011">
    <property type="entry name" value="DIHYDROFOLATE REDUCTASE FAMILY PROTEIN (AFU_ORTHOLOGUE AFUA_8G06820)"/>
    <property type="match status" value="1"/>
</dbReference>
<evidence type="ECO:0000313" key="3">
    <source>
        <dbReference type="Proteomes" id="UP000297453"/>
    </source>
</evidence>
<evidence type="ECO:0000259" key="1">
    <source>
        <dbReference type="Pfam" id="PF01872"/>
    </source>
</evidence>
<reference evidence="2" key="1">
    <citation type="journal article" date="2019" name="PLoS Negl. Trop. Dis.">
        <title>Revisiting the worldwide diversity of Leptospira species in the environment.</title>
        <authorList>
            <person name="Vincent A.T."/>
            <person name="Schiettekatte O."/>
            <person name="Bourhy P."/>
            <person name="Veyrier F.J."/>
            <person name="Picardeau M."/>
        </authorList>
    </citation>
    <scope>NUCLEOTIDE SEQUENCE [LARGE SCALE GENOMIC DNA]</scope>
    <source>
        <strain evidence="2">SSS9</strain>
    </source>
</reference>
<dbReference type="GO" id="GO:0009231">
    <property type="term" value="P:riboflavin biosynthetic process"/>
    <property type="evidence" value="ECO:0007669"/>
    <property type="project" value="InterPro"/>
</dbReference>
<accession>A0A4R9FQH4</accession>
<sequence length="187" mass="20937">MSARKLIVFMMQSLDGYHAGPNGELDWHNVDADFNEFAINQIDSIDTIAFGRKTYELMASYWPTELALQDDPTVAEKMNSMPKIVFSKSMQKADWNNTRLIKDNIPEEISKLKSSPGKDLIIFGSSDLVASLLKDNLIDEVRSIIAPVLLGKGLILFNGAGTRKLQLLETKIFKSGNVLLYYRPLPA</sequence>
<dbReference type="SUPFAM" id="SSF53597">
    <property type="entry name" value="Dihydrofolate reductase-like"/>
    <property type="match status" value="1"/>
</dbReference>
<dbReference type="InterPro" id="IPR002734">
    <property type="entry name" value="RibDG_C"/>
</dbReference>
<gene>
    <name evidence="2" type="ORF">EHO59_12505</name>
</gene>